<feature type="transmembrane region" description="Helical" evidence="14">
    <location>
        <begin position="76"/>
        <end position="95"/>
    </location>
</feature>
<comment type="subcellular location">
    <subcellularLocation>
        <location evidence="3">Cell projection</location>
        <location evidence="3">Cilium</location>
    </subcellularLocation>
    <subcellularLocation>
        <location evidence="2">Vacuole membrane</location>
        <topology evidence="2">Multi-pass membrane protein</topology>
    </subcellularLocation>
</comment>
<reference evidence="16" key="1">
    <citation type="submission" date="2017-10" db="EMBL/GenBank/DDBJ databases">
        <title>Rapid genome shrinkage in a self-fertile nematode reveals novel sperm competition proteins.</title>
        <authorList>
            <person name="Yin D."/>
            <person name="Schwarz E.M."/>
            <person name="Thomas C.G."/>
            <person name="Felde R.L."/>
            <person name="Korf I.F."/>
            <person name="Cutter A.D."/>
            <person name="Schartner C.M."/>
            <person name="Ralston E.J."/>
            <person name="Meyer B.J."/>
            <person name="Haag E.S."/>
        </authorList>
    </citation>
    <scope>NUCLEOTIDE SEQUENCE [LARGE SCALE GENOMIC DNA]</scope>
    <source>
        <strain evidence="16">JU1422</strain>
    </source>
</reference>
<feature type="transmembrane region" description="Helical" evidence="14">
    <location>
        <begin position="21"/>
        <end position="42"/>
    </location>
</feature>
<keyword evidence="16" id="KW-1185">Reference proteome</keyword>
<evidence type="ECO:0000256" key="9">
    <source>
        <dbReference type="ARBA" id="ARBA00022989"/>
    </source>
</evidence>
<feature type="transmembrane region" description="Helical" evidence="14">
    <location>
        <begin position="48"/>
        <end position="69"/>
    </location>
</feature>
<accession>A0A2G5UXG1</accession>
<dbReference type="OrthoDB" id="189688at2759"/>
<dbReference type="STRING" id="1611254.A0A2G5UXG1"/>
<evidence type="ECO:0000256" key="14">
    <source>
        <dbReference type="SAM" id="Phobius"/>
    </source>
</evidence>
<evidence type="ECO:0000256" key="4">
    <source>
        <dbReference type="ARBA" id="ARBA00010572"/>
    </source>
</evidence>
<evidence type="ECO:0000313" key="16">
    <source>
        <dbReference type="Proteomes" id="UP000230233"/>
    </source>
</evidence>
<evidence type="ECO:0000313" key="15">
    <source>
        <dbReference type="EMBL" id="PIC44198.1"/>
    </source>
</evidence>
<keyword evidence="8" id="KW-0970">Cilium biogenesis/degradation</keyword>
<dbReference type="Proteomes" id="UP000230233">
    <property type="component" value="Chromosome II"/>
</dbReference>
<evidence type="ECO:0000256" key="3">
    <source>
        <dbReference type="ARBA" id="ARBA00004138"/>
    </source>
</evidence>
<evidence type="ECO:0000256" key="7">
    <source>
        <dbReference type="ARBA" id="ARBA00022692"/>
    </source>
</evidence>
<proteinExistence type="inferred from homology"/>
<dbReference type="Pfam" id="PF14935">
    <property type="entry name" value="TMEM138"/>
    <property type="match status" value="1"/>
</dbReference>
<keyword evidence="9 14" id="KW-1133">Transmembrane helix</keyword>
<evidence type="ECO:0000256" key="13">
    <source>
        <dbReference type="ARBA" id="ARBA00023273"/>
    </source>
</evidence>
<evidence type="ECO:0000256" key="5">
    <source>
        <dbReference type="ARBA" id="ARBA00014515"/>
    </source>
</evidence>
<evidence type="ECO:0000256" key="6">
    <source>
        <dbReference type="ARBA" id="ARBA00022554"/>
    </source>
</evidence>
<evidence type="ECO:0000256" key="11">
    <source>
        <dbReference type="ARBA" id="ARBA00023136"/>
    </source>
</evidence>
<keyword evidence="7 14" id="KW-0812">Transmembrane</keyword>
<protein>
    <recommendedName>
        <fullName evidence="5">Transmembrane protein 138</fullName>
    </recommendedName>
</protein>
<evidence type="ECO:0000256" key="8">
    <source>
        <dbReference type="ARBA" id="ARBA00022794"/>
    </source>
</evidence>
<evidence type="ECO:0000256" key="10">
    <source>
        <dbReference type="ARBA" id="ARBA00023069"/>
    </source>
</evidence>
<keyword evidence="11 14" id="KW-0472">Membrane</keyword>
<dbReference type="AlphaFoldDB" id="A0A2G5UXG1"/>
<dbReference type="GO" id="GO:0005929">
    <property type="term" value="C:cilium"/>
    <property type="evidence" value="ECO:0007669"/>
    <property type="project" value="UniProtKB-SubCell"/>
</dbReference>
<evidence type="ECO:0000256" key="12">
    <source>
        <dbReference type="ARBA" id="ARBA00023180"/>
    </source>
</evidence>
<keyword evidence="6" id="KW-0926">Vacuole</keyword>
<gene>
    <name evidence="15" type="primary">Cni-tmem-138</name>
    <name evidence="15" type="synonym">Cnig_chr_II.g4648</name>
    <name evidence="15" type="ORF">B9Z55_004648</name>
</gene>
<keyword evidence="12" id="KW-0325">Glycoprotein</keyword>
<evidence type="ECO:0000256" key="2">
    <source>
        <dbReference type="ARBA" id="ARBA00004128"/>
    </source>
</evidence>
<organism evidence="15 16">
    <name type="scientific">Caenorhabditis nigoni</name>
    <dbReference type="NCBI Taxonomy" id="1611254"/>
    <lineage>
        <taxon>Eukaryota</taxon>
        <taxon>Metazoa</taxon>
        <taxon>Ecdysozoa</taxon>
        <taxon>Nematoda</taxon>
        <taxon>Chromadorea</taxon>
        <taxon>Rhabditida</taxon>
        <taxon>Rhabditina</taxon>
        <taxon>Rhabditomorpha</taxon>
        <taxon>Rhabditoidea</taxon>
        <taxon>Rhabditidae</taxon>
        <taxon>Peloderinae</taxon>
        <taxon>Caenorhabditis</taxon>
    </lineage>
</organism>
<sequence length="176" mass="20334">MTSKYPYVLTTQILMLTIDMFFNALSILCYGDNMALLLIYILQDTLLIMSSLVLFVSFTATFVFQLGLIHIVLVQFLPTIIMSIFYTFVSIGYHYTSLSSTWEDQTVNIFLETHLLIFFILHKVISCIFYSFYKRTALQISDPKYNSDSTWLRELFIKHMNDKAAKLEARNAAAAT</sequence>
<comment type="function">
    <text evidence="1">Required for ciliogenesis.</text>
</comment>
<evidence type="ECO:0000256" key="1">
    <source>
        <dbReference type="ARBA" id="ARBA00003709"/>
    </source>
</evidence>
<dbReference type="EMBL" id="PDUG01000002">
    <property type="protein sequence ID" value="PIC44198.1"/>
    <property type="molecule type" value="Genomic_DNA"/>
</dbReference>
<dbReference type="GO" id="GO:0030030">
    <property type="term" value="P:cell projection organization"/>
    <property type="evidence" value="ECO:0007669"/>
    <property type="project" value="UniProtKB-KW"/>
</dbReference>
<dbReference type="PANTHER" id="PTHR13306">
    <property type="entry name" value="TRANSMEMBRANE PROTEIN 138"/>
    <property type="match status" value="1"/>
</dbReference>
<dbReference type="PANTHER" id="PTHR13306:SF6">
    <property type="entry name" value="TRANSMEMBRANE PROTEIN 138"/>
    <property type="match status" value="1"/>
</dbReference>
<comment type="similarity">
    <text evidence="4">Belongs to the TMEM138 family.</text>
</comment>
<comment type="caution">
    <text evidence="15">The sequence shown here is derived from an EMBL/GenBank/DDBJ whole genome shotgun (WGS) entry which is preliminary data.</text>
</comment>
<feature type="transmembrane region" description="Helical" evidence="14">
    <location>
        <begin position="115"/>
        <end position="133"/>
    </location>
</feature>
<dbReference type="InterPro" id="IPR024133">
    <property type="entry name" value="TM_138"/>
</dbReference>
<name>A0A2G5UXG1_9PELO</name>
<keyword evidence="13" id="KW-0966">Cell projection</keyword>
<keyword evidence="10" id="KW-0969">Cilium</keyword>
<dbReference type="GO" id="GO:0005774">
    <property type="term" value="C:vacuolar membrane"/>
    <property type="evidence" value="ECO:0007669"/>
    <property type="project" value="UniProtKB-SubCell"/>
</dbReference>